<feature type="region of interest" description="Disordered" evidence="1">
    <location>
        <begin position="595"/>
        <end position="644"/>
    </location>
</feature>
<feature type="region of interest" description="Disordered" evidence="1">
    <location>
        <begin position="394"/>
        <end position="414"/>
    </location>
</feature>
<evidence type="ECO:0000256" key="1">
    <source>
        <dbReference type="SAM" id="MobiDB-lite"/>
    </source>
</evidence>
<dbReference type="OrthoDB" id="2015333at2759"/>
<evidence type="ECO:0000313" key="4">
    <source>
        <dbReference type="Proteomes" id="UP000660262"/>
    </source>
</evidence>
<gene>
    <name evidence="3" type="ORF">PPROV_000547300</name>
</gene>
<feature type="compositionally biased region" description="Low complexity" evidence="1">
    <location>
        <begin position="339"/>
        <end position="360"/>
    </location>
</feature>
<feature type="region of interest" description="Disordered" evidence="1">
    <location>
        <begin position="328"/>
        <end position="360"/>
    </location>
</feature>
<feature type="region of interest" description="Disordered" evidence="1">
    <location>
        <begin position="70"/>
        <end position="114"/>
    </location>
</feature>
<sequence length="1045" mass="111199">MSGAAGMIDNNSSRVVNEEEETTPNGVGEPNTTTTYGTSDMLVVEPASALNHVVVPPSQSTTTSLLKNDAVEKKKKQVQQKQQQQGSVGGGSKYSSKKQQHQHTQSSSSPGNAAPDALRCWTLALRPYLRGAFYRAMSVDSWQALSSRADLRHAQCAHEHARLLLDAVEEFFDRAAVALEEEQDRRKQQQQRHRGGGGLSSPSGTYPNHRRVSRSKSTTTPSLRLMSASAGHPSLFGVGDVVVVGLETLACEFANQLSGAIVDAIEALARRADDFAMHKMLAPMPRYTRYKEAVFHVAAAAGAAGGCMIRGISETNSARDALQTAGLLDEDGDSDDETSTVVTHTTTASSSMRRMPSSMPPTLARRLASAAKIPNWLSRIDRGRWLAGVAAIDKQQNEEQERQQQHTSSDTTKTTMLMPAAEKPHGFTGRALAAVAPAILQASDNAQMSREKHEQSKMQTETHRNVIAHLDATAKDDASWTADTELNDKTTTMPAPATSSTSSWTSFLRFGRRKKAGGGHEEDSEETTPATAAAIVGDVCDHEGTSSIPSNASEVAALNAQVAEEFLNTARDGNHGTATDANVVIPTAAANGLRASSSTNITPRLGASRGGGGGGSSSVERAQSIEQTGGSMSSPQPRSRQIPMGRAATCTEELTVRMHSVAHLESLAQTIATRLCAQLMHYQARLCEEETIDHDSVYVERTYGMDRGAVEKPTPPPPPPPPRSNDEFPFASPRVQFTTTAAGAHHSRADISPRGGGAGVGASSSGAGDVSGVLMKAFDQVNHAAREAETGLARACGFAAMLVKGEKNHLGAVPVPVPASEEASTISPPYHYRGGGGYVVGSDSGGNGDKNKAAASCSGASSAAEALSVIYLGDIDRLLPPDSTSMSSSELPDITLGSILASGNAVHLAAEHLRASLPSRLAPVALQACTRVICTLMRYALVDGGPGRAFTTRHVRVILGDIDKLRSFHATLGLAPMDLEWSLQAAGIWKVLDLMALDSWELLEHMCDVLEHGRLLDATLMRVVCHRRDRQVSKVLKRRFNLPKV</sequence>
<reference evidence="3" key="1">
    <citation type="submission" date="2020-10" db="EMBL/GenBank/DDBJ databases">
        <title>Unveiling of a novel bifunctional photoreceptor, Dualchrome1, isolated from a cosmopolitan green alga.</title>
        <authorList>
            <person name="Suzuki S."/>
            <person name="Kawachi M."/>
        </authorList>
    </citation>
    <scope>NUCLEOTIDE SEQUENCE</scope>
    <source>
        <strain evidence="3">NIES 2893</strain>
    </source>
</reference>
<keyword evidence="4" id="KW-1185">Reference proteome</keyword>
<feature type="region of interest" description="Disordered" evidence="1">
    <location>
        <begin position="707"/>
        <end position="765"/>
    </location>
</feature>
<comment type="caution">
    <text evidence="3">The sequence shown here is derived from an EMBL/GenBank/DDBJ whole genome shotgun (WGS) entry which is preliminary data.</text>
</comment>
<organism evidence="3 4">
    <name type="scientific">Pycnococcus provasolii</name>
    <dbReference type="NCBI Taxonomy" id="41880"/>
    <lineage>
        <taxon>Eukaryota</taxon>
        <taxon>Viridiplantae</taxon>
        <taxon>Chlorophyta</taxon>
        <taxon>Pseudoscourfieldiophyceae</taxon>
        <taxon>Pseudoscourfieldiales</taxon>
        <taxon>Pycnococcaceae</taxon>
        <taxon>Pycnococcus</taxon>
    </lineage>
</organism>
<feature type="compositionally biased region" description="Polar residues" evidence="1">
    <location>
        <begin position="619"/>
        <end position="639"/>
    </location>
</feature>
<dbReference type="EMBL" id="BNJQ01000014">
    <property type="protein sequence ID" value="GHP06729.1"/>
    <property type="molecule type" value="Genomic_DNA"/>
</dbReference>
<evidence type="ECO:0000259" key="2">
    <source>
        <dbReference type="Pfam" id="PF25761"/>
    </source>
</evidence>
<feature type="compositionally biased region" description="Acidic residues" evidence="1">
    <location>
        <begin position="328"/>
        <end position="338"/>
    </location>
</feature>
<dbReference type="Proteomes" id="UP000660262">
    <property type="component" value="Unassembled WGS sequence"/>
</dbReference>
<feature type="region of interest" description="Disordered" evidence="1">
    <location>
        <begin position="181"/>
        <end position="221"/>
    </location>
</feature>
<dbReference type="InterPro" id="IPR057984">
    <property type="entry name" value="PATROL1_C"/>
</dbReference>
<feature type="domain" description="PATROL1-like C-terminal" evidence="2">
    <location>
        <begin position="917"/>
        <end position="1044"/>
    </location>
</feature>
<accession>A0A830HNS0</accession>
<feature type="region of interest" description="Disordered" evidence="1">
    <location>
        <begin position="1"/>
        <end position="43"/>
    </location>
</feature>
<proteinExistence type="predicted"/>
<evidence type="ECO:0000313" key="3">
    <source>
        <dbReference type="EMBL" id="GHP06729.1"/>
    </source>
</evidence>
<feature type="compositionally biased region" description="Basic and acidic residues" evidence="1">
    <location>
        <begin position="395"/>
        <end position="404"/>
    </location>
</feature>
<feature type="compositionally biased region" description="Pro residues" evidence="1">
    <location>
        <begin position="713"/>
        <end position="723"/>
    </location>
</feature>
<name>A0A830HNS0_9CHLO</name>
<protein>
    <recommendedName>
        <fullName evidence="2">PATROL1-like C-terminal domain-containing protein</fullName>
    </recommendedName>
</protein>
<dbReference type="Pfam" id="PF25761">
    <property type="entry name" value="TPR_PATROL1"/>
    <property type="match status" value="1"/>
</dbReference>
<dbReference type="AlphaFoldDB" id="A0A830HNS0"/>